<sequence length="87" mass="10026">MDNPLFKNIEKKTGVNMKEILELANSLQNANFKDERTVRSIIHRVSEIANKKVPKELEDKLVKSITQDGKNLDFNTLAKMMNNPKKK</sequence>
<dbReference type="EMBL" id="PIQO01000001">
    <property type="protein sequence ID" value="PKR86787.1"/>
    <property type="molecule type" value="Genomic_DNA"/>
</dbReference>
<dbReference type="RefSeq" id="WP_101352436.1">
    <property type="nucleotide sequence ID" value="NZ_PIQO01000001.1"/>
</dbReference>
<organism evidence="1 2">
    <name type="scientific">Heyndrickxia camelliae</name>
    <dbReference type="NCBI Taxonomy" id="1707093"/>
    <lineage>
        <taxon>Bacteria</taxon>
        <taxon>Bacillati</taxon>
        <taxon>Bacillota</taxon>
        <taxon>Bacilli</taxon>
        <taxon>Bacillales</taxon>
        <taxon>Bacillaceae</taxon>
        <taxon>Heyndrickxia</taxon>
    </lineage>
</organism>
<gene>
    <name evidence="1" type="ORF">CWO92_01625</name>
</gene>
<dbReference type="OrthoDB" id="2474248at2"/>
<protein>
    <submittedName>
        <fullName evidence="1">Sporulation protein</fullName>
    </submittedName>
</protein>
<name>A0A2N3LQE1_9BACI</name>
<evidence type="ECO:0000313" key="2">
    <source>
        <dbReference type="Proteomes" id="UP000233440"/>
    </source>
</evidence>
<dbReference type="Proteomes" id="UP000233440">
    <property type="component" value="Unassembled WGS sequence"/>
</dbReference>
<accession>A0A2N3LQE1</accession>
<dbReference type="AlphaFoldDB" id="A0A2N3LQE1"/>
<evidence type="ECO:0000313" key="1">
    <source>
        <dbReference type="EMBL" id="PKR86787.1"/>
    </source>
</evidence>
<dbReference type="InterPro" id="IPR025942">
    <property type="entry name" value="SpoVIF"/>
</dbReference>
<keyword evidence="2" id="KW-1185">Reference proteome</keyword>
<proteinExistence type="predicted"/>
<reference evidence="1 2" key="1">
    <citation type="submission" date="2017-11" db="EMBL/GenBank/DDBJ databases">
        <title>Bacillus camelliae sp. nov., isolated from pu'er tea.</title>
        <authorList>
            <person name="Niu L."/>
        </authorList>
    </citation>
    <scope>NUCLEOTIDE SEQUENCE [LARGE SCALE GENOMIC DNA]</scope>
    <source>
        <strain evidence="1 2">7578-1</strain>
    </source>
</reference>
<comment type="caution">
    <text evidence="1">The sequence shown here is derived from an EMBL/GenBank/DDBJ whole genome shotgun (WGS) entry which is preliminary data.</text>
</comment>
<dbReference type="Pfam" id="PF14069">
    <property type="entry name" value="SpoVIF"/>
    <property type="match status" value="1"/>
</dbReference>